<dbReference type="PANTHER" id="PTHR24249">
    <property type="entry name" value="HISTAMINE RECEPTOR-RELATED G-PROTEIN COUPLED RECEPTOR"/>
    <property type="match status" value="1"/>
</dbReference>
<evidence type="ECO:0000256" key="1">
    <source>
        <dbReference type="ARBA" id="ARBA00004651"/>
    </source>
</evidence>
<dbReference type="SMART" id="SM01381">
    <property type="entry name" value="7TM_GPCR_Srsx"/>
    <property type="match status" value="1"/>
</dbReference>
<feature type="transmembrane region" description="Helical" evidence="10">
    <location>
        <begin position="6"/>
        <end position="26"/>
    </location>
</feature>
<feature type="transmembrane region" description="Helical" evidence="10">
    <location>
        <begin position="152"/>
        <end position="172"/>
    </location>
</feature>
<dbReference type="InterPro" id="IPR017452">
    <property type="entry name" value="GPCR_Rhodpsn_7TM"/>
</dbReference>
<evidence type="ECO:0000256" key="6">
    <source>
        <dbReference type="ARBA" id="ARBA00023136"/>
    </source>
</evidence>
<evidence type="ECO:0000256" key="4">
    <source>
        <dbReference type="ARBA" id="ARBA00022989"/>
    </source>
</evidence>
<keyword evidence="3 9" id="KW-0812">Transmembrane</keyword>
<comment type="subcellular location">
    <subcellularLocation>
        <location evidence="1">Cell membrane</location>
        <topology evidence="1">Multi-pass membrane protein</topology>
    </subcellularLocation>
</comment>
<evidence type="ECO:0000313" key="13">
    <source>
        <dbReference type="Proteomes" id="UP001159405"/>
    </source>
</evidence>
<evidence type="ECO:0000256" key="2">
    <source>
        <dbReference type="ARBA" id="ARBA00022475"/>
    </source>
</evidence>
<keyword evidence="13" id="KW-1185">Reference proteome</keyword>
<evidence type="ECO:0000256" key="9">
    <source>
        <dbReference type="RuleBase" id="RU000688"/>
    </source>
</evidence>
<evidence type="ECO:0000259" key="11">
    <source>
        <dbReference type="PROSITE" id="PS50262"/>
    </source>
</evidence>
<evidence type="ECO:0000313" key="12">
    <source>
        <dbReference type="EMBL" id="CAH3169876.1"/>
    </source>
</evidence>
<feature type="transmembrane region" description="Helical" evidence="10">
    <location>
        <begin position="113"/>
        <end position="132"/>
    </location>
</feature>
<gene>
    <name evidence="12" type="ORF">PLOB_00010363</name>
</gene>
<keyword evidence="7 9" id="KW-0675">Receptor</keyword>
<feature type="transmembrane region" description="Helical" evidence="10">
    <location>
        <begin position="75"/>
        <end position="92"/>
    </location>
</feature>
<dbReference type="Gene3D" id="1.20.1070.10">
    <property type="entry name" value="Rhodopsin 7-helix transmembrane proteins"/>
    <property type="match status" value="1"/>
</dbReference>
<dbReference type="Proteomes" id="UP001159405">
    <property type="component" value="Unassembled WGS sequence"/>
</dbReference>
<protein>
    <recommendedName>
        <fullName evidence="11">G-protein coupled receptors family 1 profile domain-containing protein</fullName>
    </recommendedName>
</protein>
<keyword evidence="6 10" id="KW-0472">Membrane</keyword>
<dbReference type="InterPro" id="IPR000276">
    <property type="entry name" value="GPCR_Rhodpsn"/>
</dbReference>
<feature type="domain" description="G-protein coupled receptors family 1 profile" evidence="11">
    <location>
        <begin position="18"/>
        <end position="259"/>
    </location>
</feature>
<dbReference type="SUPFAM" id="SSF81321">
    <property type="entry name" value="Family A G protein-coupled receptor-like"/>
    <property type="match status" value="1"/>
</dbReference>
<sequence>MSWFYILGWFPSVVAVFGNALVVFLIASRRRLHTRPNWFITSLALADFAVGFIYFPTNFLCGERSLCKKEIAQDIAVLAINSSITNLCAMTTDRYIAIMKPLRYVALMTSRRATIIIALAWLIPLILDYIPALCTRLGKCNLESKALVSTKMIFFEILPCLFLLITTTQIIITARRHWRKNALLNSQLQYNEPNRKRTKDYAAAPAVIVIVVVIFLACYSVELYSVVGFLVFSSDPSEKVVEVISFLIPVNCAANPIAYALFKRDIRKELQKTYRKHVIPRPRSTASTAV</sequence>
<organism evidence="12 13">
    <name type="scientific">Porites lobata</name>
    <dbReference type="NCBI Taxonomy" id="104759"/>
    <lineage>
        <taxon>Eukaryota</taxon>
        <taxon>Metazoa</taxon>
        <taxon>Cnidaria</taxon>
        <taxon>Anthozoa</taxon>
        <taxon>Hexacorallia</taxon>
        <taxon>Scleractinia</taxon>
        <taxon>Fungiina</taxon>
        <taxon>Poritidae</taxon>
        <taxon>Porites</taxon>
    </lineage>
</organism>
<evidence type="ECO:0000256" key="3">
    <source>
        <dbReference type="ARBA" id="ARBA00022692"/>
    </source>
</evidence>
<proteinExistence type="inferred from homology"/>
<evidence type="ECO:0000256" key="8">
    <source>
        <dbReference type="ARBA" id="ARBA00023224"/>
    </source>
</evidence>
<dbReference type="Pfam" id="PF00001">
    <property type="entry name" value="7tm_1"/>
    <property type="match status" value="1"/>
</dbReference>
<keyword evidence="4 10" id="KW-1133">Transmembrane helix</keyword>
<dbReference type="PANTHER" id="PTHR24249:SF372">
    <property type="entry name" value="G-PROTEIN COUPLED RECEPTORS FAMILY 1 PROFILE DOMAIN-CONTAINING PROTEIN"/>
    <property type="match status" value="1"/>
</dbReference>
<keyword evidence="8 9" id="KW-0807">Transducer</keyword>
<name>A0ABN8QWM6_9CNID</name>
<reference evidence="12 13" key="1">
    <citation type="submission" date="2022-05" db="EMBL/GenBank/DDBJ databases">
        <authorList>
            <consortium name="Genoscope - CEA"/>
            <person name="William W."/>
        </authorList>
    </citation>
    <scope>NUCLEOTIDE SEQUENCE [LARGE SCALE GENOMIC DNA]</scope>
</reference>
<feature type="transmembrane region" description="Helical" evidence="10">
    <location>
        <begin position="201"/>
        <end position="231"/>
    </location>
</feature>
<comment type="caution">
    <text evidence="12">The sequence shown here is derived from an EMBL/GenBank/DDBJ whole genome shotgun (WGS) entry which is preliminary data.</text>
</comment>
<evidence type="ECO:0000256" key="7">
    <source>
        <dbReference type="ARBA" id="ARBA00023170"/>
    </source>
</evidence>
<dbReference type="InterPro" id="IPR050569">
    <property type="entry name" value="TAAR"/>
</dbReference>
<keyword evidence="2" id="KW-1003">Cell membrane</keyword>
<comment type="similarity">
    <text evidence="9">Belongs to the G-protein coupled receptor 1 family.</text>
</comment>
<evidence type="ECO:0000256" key="10">
    <source>
        <dbReference type="SAM" id="Phobius"/>
    </source>
</evidence>
<feature type="transmembrane region" description="Helical" evidence="10">
    <location>
        <begin position="38"/>
        <end position="55"/>
    </location>
</feature>
<feature type="transmembrane region" description="Helical" evidence="10">
    <location>
        <begin position="243"/>
        <end position="262"/>
    </location>
</feature>
<dbReference type="PROSITE" id="PS50262">
    <property type="entry name" value="G_PROTEIN_RECEP_F1_2"/>
    <property type="match status" value="1"/>
</dbReference>
<evidence type="ECO:0000256" key="5">
    <source>
        <dbReference type="ARBA" id="ARBA00023040"/>
    </source>
</evidence>
<keyword evidence="5 9" id="KW-0297">G-protein coupled receptor</keyword>
<dbReference type="EMBL" id="CALNXK010000152">
    <property type="protein sequence ID" value="CAH3169876.1"/>
    <property type="molecule type" value="Genomic_DNA"/>
</dbReference>
<dbReference type="PRINTS" id="PR00237">
    <property type="entry name" value="GPCRRHODOPSN"/>
</dbReference>
<dbReference type="PROSITE" id="PS00237">
    <property type="entry name" value="G_PROTEIN_RECEP_F1_1"/>
    <property type="match status" value="1"/>
</dbReference>
<accession>A0ABN8QWM6</accession>